<evidence type="ECO:0000313" key="2">
    <source>
        <dbReference type="EMBL" id="KAF4462224.1"/>
    </source>
</evidence>
<reference evidence="2 3" key="1">
    <citation type="submission" date="2020-01" db="EMBL/GenBank/DDBJ databases">
        <title>Identification and distribution of gene clusters putatively required for synthesis of sphingolipid metabolism inhibitors in phylogenetically diverse species of the filamentous fungus Fusarium.</title>
        <authorList>
            <person name="Kim H.-S."/>
            <person name="Busman M."/>
            <person name="Brown D.W."/>
            <person name="Divon H."/>
            <person name="Uhlig S."/>
            <person name="Proctor R.H."/>
        </authorList>
    </citation>
    <scope>NUCLEOTIDE SEQUENCE [LARGE SCALE GENOMIC DNA]</scope>
    <source>
        <strain evidence="2 3">NRRL 20459</strain>
    </source>
</reference>
<dbReference type="EMBL" id="JAADYS010001568">
    <property type="protein sequence ID" value="KAF4462224.1"/>
    <property type="molecule type" value="Genomic_DNA"/>
</dbReference>
<keyword evidence="3" id="KW-1185">Reference proteome</keyword>
<evidence type="ECO:0000256" key="1">
    <source>
        <dbReference type="SAM" id="MobiDB-lite"/>
    </source>
</evidence>
<protein>
    <submittedName>
        <fullName evidence="2">Uncharacterized protein</fullName>
    </submittedName>
</protein>
<proteinExistence type="predicted"/>
<accession>A0A8H4P4J5</accession>
<gene>
    <name evidence="2" type="ORF">FALBO_10965</name>
</gene>
<sequence>MSVLGLGDLGRTDGWDVEDTPPPMTAVGKKHEEVYEALDTPKTESEDMGWQREKTEGTRMETPAPTVTWLDENGVDVSIPCSRVLAWSAFKVPDTHIDTGLVLGVARAADRCKLAMPEEHEKKLDFNSISED</sequence>
<organism evidence="2 3">
    <name type="scientific">Fusarium albosuccineum</name>
    <dbReference type="NCBI Taxonomy" id="1237068"/>
    <lineage>
        <taxon>Eukaryota</taxon>
        <taxon>Fungi</taxon>
        <taxon>Dikarya</taxon>
        <taxon>Ascomycota</taxon>
        <taxon>Pezizomycotina</taxon>
        <taxon>Sordariomycetes</taxon>
        <taxon>Hypocreomycetidae</taxon>
        <taxon>Hypocreales</taxon>
        <taxon>Nectriaceae</taxon>
        <taxon>Fusarium</taxon>
        <taxon>Fusarium decemcellulare species complex</taxon>
    </lineage>
</organism>
<comment type="caution">
    <text evidence="2">The sequence shown here is derived from an EMBL/GenBank/DDBJ whole genome shotgun (WGS) entry which is preliminary data.</text>
</comment>
<name>A0A8H4P4J5_9HYPO</name>
<feature type="compositionally biased region" description="Basic and acidic residues" evidence="1">
    <location>
        <begin position="29"/>
        <end position="59"/>
    </location>
</feature>
<dbReference type="AlphaFoldDB" id="A0A8H4P4J5"/>
<dbReference type="Proteomes" id="UP000554235">
    <property type="component" value="Unassembled WGS sequence"/>
</dbReference>
<feature type="region of interest" description="Disordered" evidence="1">
    <location>
        <begin position="1"/>
        <end position="66"/>
    </location>
</feature>
<evidence type="ECO:0000313" key="3">
    <source>
        <dbReference type="Proteomes" id="UP000554235"/>
    </source>
</evidence>